<keyword evidence="1" id="KW-0479">Metal-binding</keyword>
<keyword evidence="3" id="KW-1185">Reference proteome</keyword>
<dbReference type="Proteomes" id="UP000235145">
    <property type="component" value="Unassembled WGS sequence"/>
</dbReference>
<comment type="caution">
    <text evidence="2">The sequence shown here is derived from an EMBL/GenBank/DDBJ whole genome shotgun (WGS) entry which is preliminary data.</text>
</comment>
<evidence type="ECO:0000313" key="3">
    <source>
        <dbReference type="Proteomes" id="UP000235145"/>
    </source>
</evidence>
<sequence length="150" mass="17625">MSIQRSLGNDGDHHVNDYLKQMQTENPSFFYAIQCDSEQYNRNIFWVDPSFRMNYSYFSDIVKLNTSYGSTNLDNWAQSPWTTSSIRLWIALNPILLTFGYSKIGSMQCQKTNLSPSQPNLIITFKWLFHRVFPKPIIDSENGEREREHN</sequence>
<dbReference type="InterPro" id="IPR031052">
    <property type="entry name" value="FHY3/FAR1"/>
</dbReference>
<dbReference type="GO" id="GO:0006355">
    <property type="term" value="P:regulation of DNA-templated transcription"/>
    <property type="evidence" value="ECO:0007669"/>
    <property type="project" value="UniProtKB-UniRule"/>
</dbReference>
<proteinExistence type="inferred from homology"/>
<reference evidence="2 3" key="1">
    <citation type="journal article" date="2017" name="Nat. Commun.">
        <title>Genome assembly with in vitro proximity ligation data and whole-genome triplication in lettuce.</title>
        <authorList>
            <person name="Reyes-Chin-Wo S."/>
            <person name="Wang Z."/>
            <person name="Yang X."/>
            <person name="Kozik A."/>
            <person name="Arikit S."/>
            <person name="Song C."/>
            <person name="Xia L."/>
            <person name="Froenicke L."/>
            <person name="Lavelle D.O."/>
            <person name="Truco M.J."/>
            <person name="Xia R."/>
            <person name="Zhu S."/>
            <person name="Xu C."/>
            <person name="Xu H."/>
            <person name="Xu X."/>
            <person name="Cox K."/>
            <person name="Korf I."/>
            <person name="Meyers B.C."/>
            <person name="Michelmore R.W."/>
        </authorList>
    </citation>
    <scope>NUCLEOTIDE SEQUENCE [LARGE SCALE GENOMIC DNA]</scope>
    <source>
        <strain evidence="3">cv. Salinas</strain>
        <tissue evidence="2">Seedlings</tissue>
    </source>
</reference>
<evidence type="ECO:0000256" key="1">
    <source>
        <dbReference type="RuleBase" id="RU367018"/>
    </source>
</evidence>
<protein>
    <recommendedName>
        <fullName evidence="1">Protein FAR1-RELATED SEQUENCE</fullName>
    </recommendedName>
</protein>
<name>A0A9R1WW26_LACSA</name>
<keyword evidence="1" id="KW-0863">Zinc-finger</keyword>
<comment type="similarity">
    <text evidence="1">Belongs to the FHY3/FAR1 family.</text>
</comment>
<accession>A0A9R1WW26</accession>
<organism evidence="2 3">
    <name type="scientific">Lactuca sativa</name>
    <name type="common">Garden lettuce</name>
    <dbReference type="NCBI Taxonomy" id="4236"/>
    <lineage>
        <taxon>Eukaryota</taxon>
        <taxon>Viridiplantae</taxon>
        <taxon>Streptophyta</taxon>
        <taxon>Embryophyta</taxon>
        <taxon>Tracheophyta</taxon>
        <taxon>Spermatophyta</taxon>
        <taxon>Magnoliopsida</taxon>
        <taxon>eudicotyledons</taxon>
        <taxon>Gunneridae</taxon>
        <taxon>Pentapetalae</taxon>
        <taxon>asterids</taxon>
        <taxon>campanulids</taxon>
        <taxon>Asterales</taxon>
        <taxon>Asteraceae</taxon>
        <taxon>Cichorioideae</taxon>
        <taxon>Cichorieae</taxon>
        <taxon>Lactucinae</taxon>
        <taxon>Lactuca</taxon>
    </lineage>
</organism>
<comment type="subcellular location">
    <subcellularLocation>
        <location evidence="1">Nucleus</location>
    </subcellularLocation>
</comment>
<dbReference type="GO" id="GO:0008270">
    <property type="term" value="F:zinc ion binding"/>
    <property type="evidence" value="ECO:0007669"/>
    <property type="project" value="UniProtKB-UniRule"/>
</dbReference>
<dbReference type="PANTHER" id="PTHR31669">
    <property type="entry name" value="PROTEIN FAR1-RELATED SEQUENCE 10-RELATED"/>
    <property type="match status" value="1"/>
</dbReference>
<evidence type="ECO:0000313" key="2">
    <source>
        <dbReference type="EMBL" id="KAJ0187577.1"/>
    </source>
</evidence>
<gene>
    <name evidence="2" type="ORF">LSAT_V11C900492390</name>
</gene>
<dbReference type="GO" id="GO:0005634">
    <property type="term" value="C:nucleus"/>
    <property type="evidence" value="ECO:0007669"/>
    <property type="project" value="UniProtKB-SubCell"/>
</dbReference>
<comment type="function">
    <text evidence="1">Putative transcription activator involved in regulating light control of development.</text>
</comment>
<keyword evidence="1" id="KW-0539">Nucleus</keyword>
<dbReference type="EMBL" id="NBSK02000009">
    <property type="protein sequence ID" value="KAJ0187577.1"/>
    <property type="molecule type" value="Genomic_DNA"/>
</dbReference>
<dbReference type="AlphaFoldDB" id="A0A9R1WW26"/>
<keyword evidence="1" id="KW-0862">Zinc</keyword>
<dbReference type="PANTHER" id="PTHR31669:SF240">
    <property type="entry name" value="PROTEIN FAR1-RELATED SEQUENCE 9"/>
    <property type="match status" value="1"/>
</dbReference>